<feature type="domain" description="Ketoreductase" evidence="5">
    <location>
        <begin position="17"/>
        <end position="206"/>
    </location>
</feature>
<organism evidence="6 7">
    <name type="scientific">Capronia epimyces CBS 606.96</name>
    <dbReference type="NCBI Taxonomy" id="1182542"/>
    <lineage>
        <taxon>Eukaryota</taxon>
        <taxon>Fungi</taxon>
        <taxon>Dikarya</taxon>
        <taxon>Ascomycota</taxon>
        <taxon>Pezizomycotina</taxon>
        <taxon>Eurotiomycetes</taxon>
        <taxon>Chaetothyriomycetidae</taxon>
        <taxon>Chaetothyriales</taxon>
        <taxon>Herpotrichiellaceae</taxon>
        <taxon>Capronia</taxon>
    </lineage>
</organism>
<dbReference type="PANTHER" id="PTHR24321">
    <property type="entry name" value="DEHYDROGENASES, SHORT CHAIN"/>
    <property type="match status" value="1"/>
</dbReference>
<dbReference type="GO" id="GO:0016491">
    <property type="term" value="F:oxidoreductase activity"/>
    <property type="evidence" value="ECO:0007669"/>
    <property type="project" value="UniProtKB-KW"/>
</dbReference>
<evidence type="ECO:0000313" key="7">
    <source>
        <dbReference type="Proteomes" id="UP000019478"/>
    </source>
</evidence>
<evidence type="ECO:0000256" key="2">
    <source>
        <dbReference type="ARBA" id="ARBA00022857"/>
    </source>
</evidence>
<keyword evidence="2" id="KW-0521">NADP</keyword>
<dbReference type="FunFam" id="3.40.50.720:FF:000084">
    <property type="entry name" value="Short-chain dehydrogenase reductase"/>
    <property type="match status" value="1"/>
</dbReference>
<dbReference type="SUPFAM" id="SSF51735">
    <property type="entry name" value="NAD(P)-binding Rossmann-fold domains"/>
    <property type="match status" value="1"/>
</dbReference>
<dbReference type="PRINTS" id="PR00081">
    <property type="entry name" value="GDHRDH"/>
</dbReference>
<dbReference type="RefSeq" id="XP_007730234.1">
    <property type="nucleotide sequence ID" value="XM_007732044.1"/>
</dbReference>
<dbReference type="InterPro" id="IPR036291">
    <property type="entry name" value="NAD(P)-bd_dom_sf"/>
</dbReference>
<dbReference type="eggNOG" id="KOG0725">
    <property type="taxonomic scope" value="Eukaryota"/>
</dbReference>
<evidence type="ECO:0000256" key="3">
    <source>
        <dbReference type="ARBA" id="ARBA00023002"/>
    </source>
</evidence>
<evidence type="ECO:0000256" key="4">
    <source>
        <dbReference type="ARBA" id="ARBA00023027"/>
    </source>
</evidence>
<dbReference type="Gene3D" id="3.40.50.720">
    <property type="entry name" value="NAD(P)-binding Rossmann-like Domain"/>
    <property type="match status" value="1"/>
</dbReference>
<sequence>MSTATPHKPIPARLAGKVALITGAAGNIGSATAHRFLQEGAKLALIDLDAAQLQRTEQALVATNPRIASSVAEHVLRVVADVTDEESIKRAVQETVDTFARLDTAFLCAGASYTATSIFDTDLELYDRLTRINSRSAFVGIKHAAAAMRDLGQGGSIILASSVSGLRGAPGMTVYAASKFALRGMCLSLVAELGQYGIRINTIHPCGVNTPMFRQTWTREQEQALLKTVPLGRWAEVEDVAAVVSFLASDDAQFLTGGALKVDGGMVCM</sequence>
<dbReference type="EMBL" id="AMGY01000002">
    <property type="protein sequence ID" value="EXJ88837.1"/>
    <property type="molecule type" value="Genomic_DNA"/>
</dbReference>
<reference evidence="6 7" key="1">
    <citation type="submission" date="2013-03" db="EMBL/GenBank/DDBJ databases">
        <title>The Genome Sequence of Capronia epimyces CBS 606.96.</title>
        <authorList>
            <consortium name="The Broad Institute Genomics Platform"/>
            <person name="Cuomo C."/>
            <person name="de Hoog S."/>
            <person name="Gorbushina A."/>
            <person name="Walker B."/>
            <person name="Young S.K."/>
            <person name="Zeng Q."/>
            <person name="Gargeya S."/>
            <person name="Fitzgerald M."/>
            <person name="Haas B."/>
            <person name="Abouelleil A."/>
            <person name="Allen A.W."/>
            <person name="Alvarado L."/>
            <person name="Arachchi H.M."/>
            <person name="Berlin A.M."/>
            <person name="Chapman S.B."/>
            <person name="Gainer-Dewar J."/>
            <person name="Goldberg J."/>
            <person name="Griggs A."/>
            <person name="Gujja S."/>
            <person name="Hansen M."/>
            <person name="Howarth C."/>
            <person name="Imamovic A."/>
            <person name="Ireland A."/>
            <person name="Larimer J."/>
            <person name="McCowan C."/>
            <person name="Murphy C."/>
            <person name="Pearson M."/>
            <person name="Poon T.W."/>
            <person name="Priest M."/>
            <person name="Roberts A."/>
            <person name="Saif S."/>
            <person name="Shea T."/>
            <person name="Sisk P."/>
            <person name="Sykes S."/>
            <person name="Wortman J."/>
            <person name="Nusbaum C."/>
            <person name="Birren B."/>
        </authorList>
    </citation>
    <scope>NUCLEOTIDE SEQUENCE [LARGE SCALE GENOMIC DNA]</scope>
    <source>
        <strain evidence="6 7">CBS 606.96</strain>
    </source>
</reference>
<dbReference type="InterPro" id="IPR002347">
    <property type="entry name" value="SDR_fam"/>
</dbReference>
<dbReference type="CDD" id="cd05233">
    <property type="entry name" value="SDR_c"/>
    <property type="match status" value="1"/>
</dbReference>
<dbReference type="Pfam" id="PF13561">
    <property type="entry name" value="adh_short_C2"/>
    <property type="match status" value="1"/>
</dbReference>
<keyword evidence="7" id="KW-1185">Reference proteome</keyword>
<accession>W9Y7P2</accession>
<evidence type="ECO:0000259" key="5">
    <source>
        <dbReference type="SMART" id="SM00822"/>
    </source>
</evidence>
<name>W9Y7P2_9EURO</name>
<dbReference type="STRING" id="1182542.W9Y7P2"/>
<dbReference type="SMART" id="SM00822">
    <property type="entry name" value="PKS_KR"/>
    <property type="match status" value="1"/>
</dbReference>
<keyword evidence="4" id="KW-0520">NAD</keyword>
<keyword evidence="3" id="KW-0560">Oxidoreductase</keyword>
<evidence type="ECO:0000313" key="6">
    <source>
        <dbReference type="EMBL" id="EXJ88837.1"/>
    </source>
</evidence>
<proteinExistence type="inferred from homology"/>
<comment type="caution">
    <text evidence="6">The sequence shown here is derived from an EMBL/GenBank/DDBJ whole genome shotgun (WGS) entry which is preliminary data.</text>
</comment>
<dbReference type="PANTHER" id="PTHR24321:SF8">
    <property type="entry name" value="ESTRADIOL 17-BETA-DEHYDROGENASE 8-RELATED"/>
    <property type="match status" value="1"/>
</dbReference>
<evidence type="ECO:0000256" key="1">
    <source>
        <dbReference type="ARBA" id="ARBA00006484"/>
    </source>
</evidence>
<comment type="similarity">
    <text evidence="1">Belongs to the short-chain dehydrogenases/reductases (SDR) family.</text>
</comment>
<dbReference type="AlphaFoldDB" id="W9Y7P2"/>
<protein>
    <recommendedName>
        <fullName evidence="5">Ketoreductase domain-containing protein</fullName>
    </recommendedName>
</protein>
<gene>
    <name evidence="6" type="ORF">A1O3_01901</name>
</gene>
<dbReference type="GeneID" id="19166034"/>
<dbReference type="InterPro" id="IPR057326">
    <property type="entry name" value="KR_dom"/>
</dbReference>
<dbReference type="HOGENOM" id="CLU_010194_1_0_1"/>
<dbReference type="Proteomes" id="UP000019478">
    <property type="component" value="Unassembled WGS sequence"/>
</dbReference>
<dbReference type="OrthoDB" id="1669814at2759"/>